<evidence type="ECO:0000256" key="1">
    <source>
        <dbReference type="ARBA" id="ARBA00004443"/>
    </source>
</evidence>
<dbReference type="SUPFAM" id="SSF52540">
    <property type="entry name" value="P-loop containing nucleoside triphosphate hydrolases"/>
    <property type="match status" value="1"/>
</dbReference>
<accession>A0A182JVE5</accession>
<dbReference type="GO" id="GO:0005525">
    <property type="term" value="F:GTP binding"/>
    <property type="evidence" value="ECO:0007669"/>
    <property type="project" value="UniProtKB-KW"/>
</dbReference>
<dbReference type="PRINTS" id="PR00326">
    <property type="entry name" value="GTP1OBG"/>
</dbReference>
<organism evidence="12 13">
    <name type="scientific">Anopheles christyi</name>
    <dbReference type="NCBI Taxonomy" id="43041"/>
    <lineage>
        <taxon>Eukaryota</taxon>
        <taxon>Metazoa</taxon>
        <taxon>Ecdysozoa</taxon>
        <taxon>Arthropoda</taxon>
        <taxon>Hexapoda</taxon>
        <taxon>Insecta</taxon>
        <taxon>Pterygota</taxon>
        <taxon>Neoptera</taxon>
        <taxon>Endopterygota</taxon>
        <taxon>Diptera</taxon>
        <taxon>Nematocera</taxon>
        <taxon>Culicoidea</taxon>
        <taxon>Culicidae</taxon>
        <taxon>Anophelinae</taxon>
        <taxon>Anopheles</taxon>
    </lineage>
</organism>
<evidence type="ECO:0000256" key="10">
    <source>
        <dbReference type="PIRSR" id="PIRSR006230-1"/>
    </source>
</evidence>
<sequence>MNNFRTVFPFVSRELLNWFPGHMGKGMKQMQQKLKQIDCVIEVHDARIPLTGRNTEFKHTISGIKPHILVLNKSDLIEKHVEGKIVERLQQDNQDTMHILFTNCKSQSCRGLRRLMPLAQNLINNSDRYNRSSQREFCIMIIGVPNVGKSSLINVLRNRHLNKKGASQVGAVAGVTRSVLNRIKICEEPAIYLLDTPGILEPNIADTETGLRLALVSCLQDHLVGEELIADYLLFLLNKQQNFRYVDVMGLREPTDSIASVLVANAVHLNKMIRSKQLDGTSVLRPDVNMAAKLMLKSFRTGAFGKILLDEDKIIPSSKNMKFQYV</sequence>
<dbReference type="PANTHER" id="PTHR45782:SF4">
    <property type="entry name" value="MITOCHONDRIAL RIBOSOME-ASSOCIATED GTPASE 1"/>
    <property type="match status" value="1"/>
</dbReference>
<dbReference type="AlphaFoldDB" id="A0A182JVE5"/>
<keyword evidence="7" id="KW-0472">Membrane</keyword>
<protein>
    <recommendedName>
        <fullName evidence="9">Mitochondrial GTPase 1</fullName>
    </recommendedName>
</protein>
<evidence type="ECO:0000259" key="11">
    <source>
        <dbReference type="PROSITE" id="PS51721"/>
    </source>
</evidence>
<dbReference type="FunFam" id="3.40.50.300:FF:000876">
    <property type="entry name" value="Mitochondrial GTPase 1"/>
    <property type="match status" value="1"/>
</dbReference>
<feature type="binding site" evidence="10">
    <location>
        <begin position="72"/>
        <end position="75"/>
    </location>
    <ligand>
        <name>GTP</name>
        <dbReference type="ChEBI" id="CHEBI:37565"/>
    </ligand>
</feature>
<feature type="binding site" evidence="10">
    <location>
        <position position="198"/>
    </location>
    <ligand>
        <name>GTP</name>
        <dbReference type="ChEBI" id="CHEBI:37565"/>
    </ligand>
</feature>
<dbReference type="PANTHER" id="PTHR45782">
    <property type="entry name" value="MITOCHONDRIAL RIBOSOME-ASSOCIATED GTPASE 1"/>
    <property type="match status" value="1"/>
</dbReference>
<keyword evidence="6 9" id="KW-0342">GTP-binding</keyword>
<dbReference type="InterPro" id="IPR006073">
    <property type="entry name" value="GTP-bd"/>
</dbReference>
<evidence type="ECO:0000256" key="7">
    <source>
        <dbReference type="ARBA" id="ARBA00023136"/>
    </source>
</evidence>
<feature type="domain" description="CP-type G" evidence="11">
    <location>
        <begin position="27"/>
        <end position="202"/>
    </location>
</feature>
<dbReference type="PROSITE" id="PS51721">
    <property type="entry name" value="G_CP"/>
    <property type="match status" value="1"/>
</dbReference>
<dbReference type="GO" id="GO:0003924">
    <property type="term" value="F:GTPase activity"/>
    <property type="evidence" value="ECO:0007669"/>
    <property type="project" value="TreeGrafter"/>
</dbReference>
<reference evidence="12" key="2">
    <citation type="submission" date="2020-05" db="UniProtKB">
        <authorList>
            <consortium name="EnsemblMetazoa"/>
        </authorList>
    </citation>
    <scope>IDENTIFICATION</scope>
    <source>
        <strain evidence="12">ACHKN1017</strain>
    </source>
</reference>
<dbReference type="GO" id="GO:0005743">
    <property type="term" value="C:mitochondrial inner membrane"/>
    <property type="evidence" value="ECO:0007669"/>
    <property type="project" value="UniProtKB-SubCell"/>
</dbReference>
<dbReference type="InterPro" id="IPR023179">
    <property type="entry name" value="GTP-bd_ortho_bundle_sf"/>
</dbReference>
<reference evidence="13" key="1">
    <citation type="submission" date="2013-03" db="EMBL/GenBank/DDBJ databases">
        <title>The Genome Sequence of Anopheles christyi ACHKN1017.</title>
        <authorList>
            <consortium name="The Broad Institute Genomics Platform"/>
            <person name="Neafsey D.E."/>
            <person name="Besansky N."/>
            <person name="Walker B."/>
            <person name="Young S.K."/>
            <person name="Zeng Q."/>
            <person name="Gargeya S."/>
            <person name="Fitzgerald M."/>
            <person name="Haas B."/>
            <person name="Abouelleil A."/>
            <person name="Allen A.W."/>
            <person name="Alvarado L."/>
            <person name="Arachchi H.M."/>
            <person name="Berlin A.M."/>
            <person name="Chapman S.B."/>
            <person name="Gainer-Dewar J."/>
            <person name="Goldberg J."/>
            <person name="Griggs A."/>
            <person name="Gujja S."/>
            <person name="Hansen M."/>
            <person name="Howarth C."/>
            <person name="Imamovic A."/>
            <person name="Ireland A."/>
            <person name="Larimer J."/>
            <person name="McCowan C."/>
            <person name="Murphy C."/>
            <person name="Pearson M."/>
            <person name="Poon T.W."/>
            <person name="Priest M."/>
            <person name="Roberts A."/>
            <person name="Saif S."/>
            <person name="Shea T."/>
            <person name="Sisk P."/>
            <person name="Sykes S."/>
            <person name="Wortman J."/>
            <person name="Nusbaum C."/>
            <person name="Birren B."/>
        </authorList>
    </citation>
    <scope>NUCLEOTIDE SEQUENCE [LARGE SCALE GENOMIC DNA]</scope>
    <source>
        <strain evidence="13">ACHKN1017</strain>
    </source>
</reference>
<dbReference type="InterPro" id="IPR016478">
    <property type="entry name" value="GTPase_MTG1"/>
</dbReference>
<feature type="binding site" evidence="10">
    <location>
        <begin position="146"/>
        <end position="151"/>
    </location>
    <ligand>
        <name>GTP</name>
        <dbReference type="ChEBI" id="CHEBI:37565"/>
    </ligand>
</feature>
<dbReference type="Gene3D" id="1.10.1580.10">
    <property type="match status" value="1"/>
</dbReference>
<dbReference type="VEuPathDB" id="VectorBase:ACHR002477"/>
<dbReference type="CDD" id="cd01856">
    <property type="entry name" value="YlqF"/>
    <property type="match status" value="1"/>
</dbReference>
<dbReference type="Pfam" id="PF01926">
    <property type="entry name" value="MMR_HSR1"/>
    <property type="match status" value="1"/>
</dbReference>
<dbReference type="Proteomes" id="UP000075881">
    <property type="component" value="Unassembled WGS sequence"/>
</dbReference>
<evidence type="ECO:0000256" key="6">
    <source>
        <dbReference type="ARBA" id="ARBA00023134"/>
    </source>
</evidence>
<dbReference type="PIRSF" id="PIRSF006230">
    <property type="entry name" value="MG442"/>
    <property type="match status" value="1"/>
</dbReference>
<keyword evidence="4" id="KW-0809">Transit peptide</keyword>
<evidence type="ECO:0000256" key="4">
    <source>
        <dbReference type="ARBA" id="ARBA00022946"/>
    </source>
</evidence>
<keyword evidence="13" id="KW-1185">Reference proteome</keyword>
<comment type="function">
    <text evidence="8 9">Plays a role in the regulation of the mitochondrial ribosome assembly and of translational activity. Displays mitochondrial GTPase activity.</text>
</comment>
<dbReference type="STRING" id="43041.A0A182JVE5"/>
<keyword evidence="3" id="KW-0999">Mitochondrion inner membrane</keyword>
<dbReference type="InterPro" id="IPR030378">
    <property type="entry name" value="G_CP_dom"/>
</dbReference>
<evidence type="ECO:0000256" key="8">
    <source>
        <dbReference type="ARBA" id="ARBA00045284"/>
    </source>
</evidence>
<proteinExistence type="inferred from homology"/>
<keyword evidence="2 9" id="KW-0547">Nucleotide-binding</keyword>
<dbReference type="Gene3D" id="3.40.50.300">
    <property type="entry name" value="P-loop containing nucleotide triphosphate hydrolases"/>
    <property type="match status" value="1"/>
</dbReference>
<dbReference type="InterPro" id="IPR027417">
    <property type="entry name" value="P-loop_NTPase"/>
</dbReference>
<comment type="similarity">
    <text evidence="9">Belongs to the TRAFAC class YlqF/YawG GTPase family. MTG1 subfamily.</text>
</comment>
<name>A0A182JVE5_9DIPT</name>
<comment type="subcellular location">
    <subcellularLocation>
        <location evidence="1">Mitochondrion inner membrane</location>
        <topology evidence="1">Peripheral membrane protein</topology>
        <orientation evidence="1">Matrix side</orientation>
    </subcellularLocation>
</comment>
<evidence type="ECO:0000256" key="9">
    <source>
        <dbReference type="PIRNR" id="PIRNR006230"/>
    </source>
</evidence>
<evidence type="ECO:0000313" key="12">
    <source>
        <dbReference type="EnsemblMetazoa" id="ACHR002477-PA"/>
    </source>
</evidence>
<evidence type="ECO:0000256" key="2">
    <source>
        <dbReference type="ARBA" id="ARBA00022741"/>
    </source>
</evidence>
<evidence type="ECO:0000256" key="3">
    <source>
        <dbReference type="ARBA" id="ARBA00022792"/>
    </source>
</evidence>
<evidence type="ECO:0000313" key="13">
    <source>
        <dbReference type="Proteomes" id="UP000075881"/>
    </source>
</evidence>
<keyword evidence="5 9" id="KW-0496">Mitochondrion</keyword>
<dbReference type="EnsemblMetazoa" id="ACHR002477-RA">
    <property type="protein sequence ID" value="ACHR002477-PA"/>
    <property type="gene ID" value="ACHR002477"/>
</dbReference>
<dbReference type="FunFam" id="1.10.1580.10:FF:000004">
    <property type="entry name" value="Mitochondrial GTPase 1"/>
    <property type="match status" value="1"/>
</dbReference>
<dbReference type="GO" id="GO:0032543">
    <property type="term" value="P:mitochondrial translation"/>
    <property type="evidence" value="ECO:0007669"/>
    <property type="project" value="TreeGrafter"/>
</dbReference>
<evidence type="ECO:0000256" key="5">
    <source>
        <dbReference type="ARBA" id="ARBA00023128"/>
    </source>
</evidence>